<organism evidence="1 2">
    <name type="scientific">Staurois parvus</name>
    <dbReference type="NCBI Taxonomy" id="386267"/>
    <lineage>
        <taxon>Eukaryota</taxon>
        <taxon>Metazoa</taxon>
        <taxon>Chordata</taxon>
        <taxon>Craniata</taxon>
        <taxon>Vertebrata</taxon>
        <taxon>Euteleostomi</taxon>
        <taxon>Amphibia</taxon>
        <taxon>Batrachia</taxon>
        <taxon>Anura</taxon>
        <taxon>Neobatrachia</taxon>
        <taxon>Ranoidea</taxon>
        <taxon>Ranidae</taxon>
        <taxon>Staurois</taxon>
    </lineage>
</organism>
<gene>
    <name evidence="1" type="ORF">SPARVUS_LOCUS6491175</name>
</gene>
<feature type="non-terminal residue" evidence="1">
    <location>
        <position position="39"/>
    </location>
</feature>
<reference evidence="1" key="1">
    <citation type="submission" date="2023-05" db="EMBL/GenBank/DDBJ databases">
        <authorList>
            <person name="Stuckert A."/>
        </authorList>
    </citation>
    <scope>NUCLEOTIDE SEQUENCE</scope>
</reference>
<dbReference type="Proteomes" id="UP001162483">
    <property type="component" value="Unassembled WGS sequence"/>
</dbReference>
<sequence>MPGMLQGGHCGAKDKVCAEGIPEQCCRMFPSVARVYCFW</sequence>
<evidence type="ECO:0000313" key="2">
    <source>
        <dbReference type="Proteomes" id="UP001162483"/>
    </source>
</evidence>
<dbReference type="EMBL" id="CATNWA010014086">
    <property type="protein sequence ID" value="CAI9567054.1"/>
    <property type="molecule type" value="Genomic_DNA"/>
</dbReference>
<evidence type="ECO:0000313" key="1">
    <source>
        <dbReference type="EMBL" id="CAI9567054.1"/>
    </source>
</evidence>
<name>A0ABN9D3I6_9NEOB</name>
<protein>
    <submittedName>
        <fullName evidence="1">Uncharacterized protein</fullName>
    </submittedName>
</protein>
<proteinExistence type="predicted"/>
<accession>A0ABN9D3I6</accession>
<comment type="caution">
    <text evidence="1">The sequence shown here is derived from an EMBL/GenBank/DDBJ whole genome shotgun (WGS) entry which is preliminary data.</text>
</comment>
<keyword evidence="2" id="KW-1185">Reference proteome</keyword>